<dbReference type="GO" id="GO:0005737">
    <property type="term" value="C:cytoplasm"/>
    <property type="evidence" value="ECO:0007669"/>
    <property type="project" value="UniProtKB-SubCell"/>
</dbReference>
<evidence type="ECO:0000256" key="3">
    <source>
        <dbReference type="ARBA" id="ARBA00022741"/>
    </source>
</evidence>
<reference evidence="9" key="2">
    <citation type="journal article" date="2023" name="MicrobiologyOpen">
        <title>Genomics of the tumorigenes clade of the family Rhizobiaceae and description of Rhizobium rhododendri sp. nov.</title>
        <authorList>
            <person name="Kuzmanovic N."/>
            <person name="diCenzo G.C."/>
            <person name="Bunk B."/>
            <person name="Sproeer C."/>
            <person name="Fruehling A."/>
            <person name="Neumann-Schaal M."/>
            <person name="Overmann J."/>
            <person name="Smalla K."/>
        </authorList>
    </citation>
    <scope>NUCLEOTIDE SEQUENCE [LARGE SCALE GENOMIC DNA]</scope>
    <source>
        <strain evidence="9">1078</strain>
    </source>
</reference>
<evidence type="ECO:0000313" key="9">
    <source>
        <dbReference type="Proteomes" id="UP000249499"/>
    </source>
</evidence>
<dbReference type="CDD" id="cd01992">
    <property type="entry name" value="TilS_N"/>
    <property type="match status" value="1"/>
</dbReference>
<comment type="subcellular location">
    <subcellularLocation>
        <location evidence="6">Cytoplasm</location>
    </subcellularLocation>
</comment>
<evidence type="ECO:0000256" key="1">
    <source>
        <dbReference type="ARBA" id="ARBA00022598"/>
    </source>
</evidence>
<dbReference type="GO" id="GO:0006400">
    <property type="term" value="P:tRNA modification"/>
    <property type="evidence" value="ECO:0007669"/>
    <property type="project" value="UniProtKB-UniRule"/>
</dbReference>
<keyword evidence="3 6" id="KW-0547">Nucleotide-binding</keyword>
<feature type="binding site" evidence="6">
    <location>
        <begin position="31"/>
        <end position="36"/>
    </location>
    <ligand>
        <name>ATP</name>
        <dbReference type="ChEBI" id="CHEBI:30616"/>
    </ligand>
</feature>
<reference evidence="8 9" key="1">
    <citation type="journal article" date="2018" name="Sci. Rep.">
        <title>Rhizobium tumorigenes sp. nov., a novel plant tumorigenic bacterium isolated from cane gall tumors on thornless blackberry.</title>
        <authorList>
            <person name="Kuzmanovi N."/>
            <person name="Smalla K."/>
            <person name="Gronow S."/>
            <person name="PuBawska J."/>
        </authorList>
    </citation>
    <scope>NUCLEOTIDE SEQUENCE [LARGE SCALE GENOMIC DNA]</scope>
    <source>
        <strain evidence="8 9">1078</strain>
    </source>
</reference>
<feature type="domain" description="tRNA(Ile)-lysidine/2-thiocytidine synthase N-terminal" evidence="7">
    <location>
        <begin position="25"/>
        <end position="208"/>
    </location>
</feature>
<dbReference type="GO" id="GO:0005524">
    <property type="term" value="F:ATP binding"/>
    <property type="evidence" value="ECO:0007669"/>
    <property type="project" value="UniProtKB-UniRule"/>
</dbReference>
<dbReference type="EC" id="6.3.4.19" evidence="6"/>
<dbReference type="RefSeq" id="WP_111222417.1">
    <property type="nucleotide sequence ID" value="NZ_CP117255.1"/>
</dbReference>
<dbReference type="SUPFAM" id="SSF52402">
    <property type="entry name" value="Adenine nucleotide alpha hydrolases-like"/>
    <property type="match status" value="1"/>
</dbReference>
<organism evidence="8 9">
    <name type="scientific">Rhizobium tumorigenes</name>
    <dbReference type="NCBI Taxonomy" id="2041385"/>
    <lineage>
        <taxon>Bacteria</taxon>
        <taxon>Pseudomonadati</taxon>
        <taxon>Pseudomonadota</taxon>
        <taxon>Alphaproteobacteria</taxon>
        <taxon>Hyphomicrobiales</taxon>
        <taxon>Rhizobiaceae</taxon>
        <taxon>Rhizobium/Agrobacterium group</taxon>
        <taxon>Rhizobium</taxon>
    </lineage>
</organism>
<dbReference type="NCBIfam" id="TIGR02432">
    <property type="entry name" value="lysidine_TilS_N"/>
    <property type="match status" value="1"/>
</dbReference>
<evidence type="ECO:0000256" key="2">
    <source>
        <dbReference type="ARBA" id="ARBA00022694"/>
    </source>
</evidence>
<comment type="function">
    <text evidence="6">Ligates lysine onto the cytidine present at position 34 of the AUA codon-specific tRNA(Ile) that contains the anticodon CAU, in an ATP-dependent manner. Cytidine is converted to lysidine, thus changing the amino acid specificity of the tRNA from methionine to isoleucine.</text>
</comment>
<dbReference type="InterPro" id="IPR012094">
    <property type="entry name" value="tRNA_Ile_lys_synt"/>
</dbReference>
<accession>A0AAF1KD86</accession>
<dbReference type="Gene3D" id="3.40.50.620">
    <property type="entry name" value="HUPs"/>
    <property type="match status" value="1"/>
</dbReference>
<comment type="similarity">
    <text evidence="6">Belongs to the tRNA(Ile)-lysidine synthase family.</text>
</comment>
<keyword evidence="9" id="KW-1185">Reference proteome</keyword>
<evidence type="ECO:0000256" key="4">
    <source>
        <dbReference type="ARBA" id="ARBA00022840"/>
    </source>
</evidence>
<dbReference type="InterPro" id="IPR014729">
    <property type="entry name" value="Rossmann-like_a/b/a_fold"/>
</dbReference>
<dbReference type="KEGG" id="rtu:PR017_11590"/>
<evidence type="ECO:0000256" key="6">
    <source>
        <dbReference type="HAMAP-Rule" id="MF_01161"/>
    </source>
</evidence>
<keyword evidence="1 6" id="KW-0436">Ligase</keyword>
<evidence type="ECO:0000313" key="8">
    <source>
        <dbReference type="EMBL" id="WFR94470.1"/>
    </source>
</evidence>
<gene>
    <name evidence="6 8" type="primary">tilS</name>
    <name evidence="8" type="ORF">PR017_11590</name>
</gene>
<comment type="domain">
    <text evidence="6">The N-terminal region contains the highly conserved SGGXDS motif, predicted to be a P-loop motif involved in ATP binding.</text>
</comment>
<evidence type="ECO:0000256" key="5">
    <source>
        <dbReference type="ARBA" id="ARBA00048539"/>
    </source>
</evidence>
<keyword evidence="2 6" id="KW-0819">tRNA processing</keyword>
<keyword evidence="4 6" id="KW-0067">ATP-binding</keyword>
<dbReference type="InterPro" id="IPR011063">
    <property type="entry name" value="TilS/TtcA_N"/>
</dbReference>
<keyword evidence="6" id="KW-0963">Cytoplasm</keyword>
<dbReference type="InterPro" id="IPR012795">
    <property type="entry name" value="tRNA_Ile_lys_synt_N"/>
</dbReference>
<dbReference type="PANTHER" id="PTHR43033">
    <property type="entry name" value="TRNA(ILE)-LYSIDINE SYNTHASE-RELATED"/>
    <property type="match status" value="1"/>
</dbReference>
<name>A0AAF1KD86_9HYPH</name>
<dbReference type="Pfam" id="PF01171">
    <property type="entry name" value="ATP_bind_3"/>
    <property type="match status" value="1"/>
</dbReference>
<evidence type="ECO:0000259" key="7">
    <source>
        <dbReference type="Pfam" id="PF01171"/>
    </source>
</evidence>
<dbReference type="Proteomes" id="UP000249499">
    <property type="component" value="Chromosome"/>
</dbReference>
<sequence>MAGGTVLSPQAAATRLLASLRQPSHILVAISGGSDSTGLLIALSDAIRDSHPSHRLSAATVDHDLRPGSADEAKSVANLCRKLGIAHSTHRWLGDKPATGIMAAAREARYDLLADVAAEVQADLIVTGHTLDDQQETLAMRNARVRAGRFTATGIADAVLFDRRIWVIRPFLSCLRNDIRAFLTERNIGWIDDPSNLDLHYERVRVRAGLATGGPVASPGVGSAKAELSAAAARWVEQSVAIDGGVLCRIAPDGIDAAAPEFAHGLSCLAAIFGGQPYGLGQERMQRILGFIGNGAPGRRTAGGVVFDLRRSALFLMRESRNIDALHLAPGARGIWDGRFEVFNDGHRGVQIVAAGATSRMAFAAGTPKGAAMRAAASAPTFRFDNEDQCEKGYPLRFAPYLPPFDRFLTRIDLNLADRLANAFGRSAYVSPPF</sequence>
<dbReference type="EMBL" id="CP117255">
    <property type="protein sequence ID" value="WFR94470.1"/>
    <property type="molecule type" value="Genomic_DNA"/>
</dbReference>
<dbReference type="HAMAP" id="MF_01161">
    <property type="entry name" value="tRNA_Ile_lys_synt"/>
    <property type="match status" value="1"/>
</dbReference>
<protein>
    <recommendedName>
        <fullName evidence="6">tRNA(Ile)-lysidine synthase</fullName>
        <ecNumber evidence="6">6.3.4.19</ecNumber>
    </recommendedName>
    <alternativeName>
        <fullName evidence="6">tRNA(Ile)-2-lysyl-cytidine synthase</fullName>
    </alternativeName>
    <alternativeName>
        <fullName evidence="6">tRNA(Ile)-lysidine synthetase</fullName>
    </alternativeName>
</protein>
<dbReference type="GO" id="GO:0032267">
    <property type="term" value="F:tRNA(Ile)-lysidine synthase activity"/>
    <property type="evidence" value="ECO:0007669"/>
    <property type="project" value="UniProtKB-EC"/>
</dbReference>
<dbReference type="PANTHER" id="PTHR43033:SF1">
    <property type="entry name" value="TRNA(ILE)-LYSIDINE SYNTHASE-RELATED"/>
    <property type="match status" value="1"/>
</dbReference>
<proteinExistence type="inferred from homology"/>
<comment type="catalytic activity">
    <reaction evidence="5 6">
        <text>cytidine(34) in tRNA(Ile2) + L-lysine + ATP = lysidine(34) in tRNA(Ile2) + AMP + diphosphate + H(+)</text>
        <dbReference type="Rhea" id="RHEA:43744"/>
        <dbReference type="Rhea" id="RHEA-COMP:10625"/>
        <dbReference type="Rhea" id="RHEA-COMP:10670"/>
        <dbReference type="ChEBI" id="CHEBI:15378"/>
        <dbReference type="ChEBI" id="CHEBI:30616"/>
        <dbReference type="ChEBI" id="CHEBI:32551"/>
        <dbReference type="ChEBI" id="CHEBI:33019"/>
        <dbReference type="ChEBI" id="CHEBI:82748"/>
        <dbReference type="ChEBI" id="CHEBI:83665"/>
        <dbReference type="ChEBI" id="CHEBI:456215"/>
        <dbReference type="EC" id="6.3.4.19"/>
    </reaction>
</comment>
<dbReference type="AlphaFoldDB" id="A0AAF1KD86"/>